<dbReference type="Gene3D" id="3.40.50.720">
    <property type="entry name" value="NAD(P)-binding Rossmann-like Domain"/>
    <property type="match status" value="1"/>
</dbReference>
<dbReference type="SUPFAM" id="SSF51735">
    <property type="entry name" value="NAD(P)-binding Rossmann-fold domains"/>
    <property type="match status" value="1"/>
</dbReference>
<sequence>MKSNGPRLFCFGLGYSALALAGRLRARGFAIAGTVRTPDKVPALQARGFDVHLFDRGRPLADFAGALAGASHILSSVPPDGGGDPVIDLHGDDLLLLGGIEWAGYLSTTGVYGDRGGNWVDEDSPLDPGTDRGARRVAAEAAWAGTGLPEHLFRLAGIYGPGRNPMVGLRAGTARCVVKPGQIFSRIHVDDIAAVLEASIDRPAPGRAYNVCDDEPAPPWEVIEYAAALIGMDPPPRVPFEAAELSPMGRSFWTESKRVSNQRLHRELGVRLAYPTYREGLAAILAREAGDGDPGSL</sequence>
<dbReference type="InterPro" id="IPR036291">
    <property type="entry name" value="NAD(P)-bd_dom_sf"/>
</dbReference>
<evidence type="ECO:0000313" key="3">
    <source>
        <dbReference type="Proteomes" id="UP000284605"/>
    </source>
</evidence>
<name>A0A418WSW6_9PROT</name>
<evidence type="ECO:0000313" key="2">
    <source>
        <dbReference type="EMBL" id="RJF94353.1"/>
    </source>
</evidence>
<keyword evidence="3" id="KW-1185">Reference proteome</keyword>
<dbReference type="Proteomes" id="UP000284605">
    <property type="component" value="Unassembled WGS sequence"/>
</dbReference>
<dbReference type="RefSeq" id="WP_119775253.1">
    <property type="nucleotide sequence ID" value="NZ_QYUK01000008.1"/>
</dbReference>
<dbReference type="AlphaFoldDB" id="A0A418WSW6"/>
<evidence type="ECO:0000256" key="1">
    <source>
        <dbReference type="ARBA" id="ARBA00023027"/>
    </source>
</evidence>
<protein>
    <submittedName>
        <fullName evidence="2">SDR family oxidoreductase</fullName>
    </submittedName>
</protein>
<reference evidence="2 3" key="1">
    <citation type="submission" date="2018-09" db="EMBL/GenBank/DDBJ databases">
        <authorList>
            <person name="Zhu H."/>
        </authorList>
    </citation>
    <scope>NUCLEOTIDE SEQUENCE [LARGE SCALE GENOMIC DNA]</scope>
    <source>
        <strain evidence="2 3">K1W22B-8</strain>
    </source>
</reference>
<dbReference type="PANTHER" id="PTHR43574">
    <property type="entry name" value="EPIMERASE-RELATED"/>
    <property type="match status" value="1"/>
</dbReference>
<comment type="caution">
    <text evidence="2">The sequence shown here is derived from an EMBL/GenBank/DDBJ whole genome shotgun (WGS) entry which is preliminary data.</text>
</comment>
<organism evidence="2 3">
    <name type="scientific">Oleomonas cavernae</name>
    <dbReference type="NCBI Taxonomy" id="2320859"/>
    <lineage>
        <taxon>Bacteria</taxon>
        <taxon>Pseudomonadati</taxon>
        <taxon>Pseudomonadota</taxon>
        <taxon>Alphaproteobacteria</taxon>
        <taxon>Acetobacterales</taxon>
        <taxon>Acetobacteraceae</taxon>
        <taxon>Oleomonas</taxon>
    </lineage>
</organism>
<dbReference type="EMBL" id="QYUK01000008">
    <property type="protein sequence ID" value="RJF94353.1"/>
    <property type="molecule type" value="Genomic_DNA"/>
</dbReference>
<proteinExistence type="predicted"/>
<accession>A0A418WSW6</accession>
<gene>
    <name evidence="2" type="ORF">D3874_00400</name>
</gene>
<keyword evidence="1" id="KW-0520">NAD</keyword>
<dbReference type="OrthoDB" id="9808276at2"/>
<dbReference type="CDD" id="cd05266">
    <property type="entry name" value="SDR_a4"/>
    <property type="match status" value="1"/>
</dbReference>